<evidence type="ECO:0000313" key="1">
    <source>
        <dbReference type="EMBL" id="MCC2177261.1"/>
    </source>
</evidence>
<dbReference type="AlphaFoldDB" id="A0AAW4W2V8"/>
<dbReference type="InterPro" id="IPR022476">
    <property type="entry name" value="Spore_YabP/YqfC"/>
</dbReference>
<dbReference type="PIRSF" id="PIRSF011576">
    <property type="entry name" value="YabP"/>
    <property type="match status" value="1"/>
</dbReference>
<reference evidence="1 2" key="1">
    <citation type="submission" date="2021-10" db="EMBL/GenBank/DDBJ databases">
        <title>Anaerobic single-cell dispensing facilitates the cultivation of human gut bacteria.</title>
        <authorList>
            <person name="Afrizal A."/>
        </authorList>
    </citation>
    <scope>NUCLEOTIDE SEQUENCE [LARGE SCALE GENOMIC DNA]</scope>
    <source>
        <strain evidence="1 2">CLA-AA-H270</strain>
    </source>
</reference>
<dbReference type="GeneID" id="98659990"/>
<accession>A0AAW4W2V8</accession>
<dbReference type="GO" id="GO:0030435">
    <property type="term" value="P:sporulation resulting in formation of a cellular spore"/>
    <property type="evidence" value="ECO:0007669"/>
    <property type="project" value="InterPro"/>
</dbReference>
<organism evidence="1 2">
    <name type="scientific">Agathobaculum butyriciproducens</name>
    <dbReference type="NCBI Taxonomy" id="1628085"/>
    <lineage>
        <taxon>Bacteria</taxon>
        <taxon>Bacillati</taxon>
        <taxon>Bacillota</taxon>
        <taxon>Clostridia</taxon>
        <taxon>Eubacteriales</taxon>
        <taxon>Butyricicoccaceae</taxon>
        <taxon>Agathobaculum</taxon>
    </lineage>
</organism>
<dbReference type="Proteomes" id="UP001298753">
    <property type="component" value="Unassembled WGS sequence"/>
</dbReference>
<evidence type="ECO:0000313" key="2">
    <source>
        <dbReference type="Proteomes" id="UP001298753"/>
    </source>
</evidence>
<name>A0AAW4W2V8_9FIRM</name>
<gene>
    <name evidence="1" type="primary">yabP</name>
    <name evidence="1" type="ORF">LKD22_09025</name>
</gene>
<dbReference type="Pfam" id="PF07873">
    <property type="entry name" value="YabP"/>
    <property type="match status" value="1"/>
</dbReference>
<sequence length="94" mass="10646">MAQEERSREMPHSVILEGREKLTISGVTDVHSFDEEQVLLETVRGMLVVRGQGLHVERLQLEAGELIIQGEIGLLEYDDSVQPRDSLFRRIFGG</sequence>
<dbReference type="EMBL" id="JAJEPX010000027">
    <property type="protein sequence ID" value="MCC2177261.1"/>
    <property type="molecule type" value="Genomic_DNA"/>
</dbReference>
<dbReference type="NCBIfam" id="TIGR02892">
    <property type="entry name" value="spore_yabP"/>
    <property type="match status" value="1"/>
</dbReference>
<dbReference type="InterPro" id="IPR012504">
    <property type="entry name" value="Spore_YabP"/>
</dbReference>
<keyword evidence="2" id="KW-1185">Reference proteome</keyword>
<dbReference type="Gene3D" id="2.60.40.2000">
    <property type="match status" value="1"/>
</dbReference>
<dbReference type="InterPro" id="IPR038705">
    <property type="entry name" value="YabP_sf"/>
</dbReference>
<dbReference type="RefSeq" id="WP_110435242.1">
    <property type="nucleotide sequence ID" value="NZ_DBEZDI010000064.1"/>
</dbReference>
<protein>
    <submittedName>
        <fullName evidence="1">Sporulation protein YabP</fullName>
    </submittedName>
</protein>
<proteinExistence type="predicted"/>
<comment type="caution">
    <text evidence="1">The sequence shown here is derived from an EMBL/GenBank/DDBJ whole genome shotgun (WGS) entry which is preliminary data.</text>
</comment>